<dbReference type="AlphaFoldDB" id="A0AAD1WMY8"/>
<dbReference type="InterPro" id="IPR051135">
    <property type="entry name" value="Gal/GlcNAc/GalNAc_ST"/>
</dbReference>
<feature type="domain" description="Sulfotransferase" evidence="2">
    <location>
        <begin position="21"/>
        <end position="337"/>
    </location>
</feature>
<proteinExistence type="inferred from homology"/>
<dbReference type="Gene3D" id="3.40.50.300">
    <property type="entry name" value="P-loop containing nucleotide triphosphate hydrolases"/>
    <property type="match status" value="1"/>
</dbReference>
<evidence type="ECO:0000256" key="1">
    <source>
        <dbReference type="RuleBase" id="RU361155"/>
    </source>
</evidence>
<comment type="similarity">
    <text evidence="1">Belongs to the sulfotransferase 1 family.</text>
</comment>
<reference evidence="3" key="1">
    <citation type="submission" date="2022-03" db="EMBL/GenBank/DDBJ databases">
        <authorList>
            <person name="Alioto T."/>
            <person name="Alioto T."/>
            <person name="Gomez Garrido J."/>
        </authorList>
    </citation>
    <scope>NUCLEOTIDE SEQUENCE</scope>
</reference>
<dbReference type="GO" id="GO:0006790">
    <property type="term" value="P:sulfur compound metabolic process"/>
    <property type="evidence" value="ECO:0007669"/>
    <property type="project" value="TreeGrafter"/>
</dbReference>
<accession>A0AAD1WMY8</accession>
<evidence type="ECO:0000313" key="3">
    <source>
        <dbReference type="EMBL" id="CAH2314620.1"/>
    </source>
</evidence>
<dbReference type="PANTHER" id="PTHR10704">
    <property type="entry name" value="CARBOHYDRATE SULFOTRANSFERASE"/>
    <property type="match status" value="1"/>
</dbReference>
<gene>
    <name evidence="3" type="ORF">PECUL_23A054088</name>
</gene>
<dbReference type="Pfam" id="PF00685">
    <property type="entry name" value="Sulfotransfer_1"/>
    <property type="match status" value="1"/>
</dbReference>
<dbReference type="GO" id="GO:0001517">
    <property type="term" value="F:N-acetylglucosamine 6-O-sulfotransferase activity"/>
    <property type="evidence" value="ECO:0007669"/>
    <property type="project" value="TreeGrafter"/>
</dbReference>
<evidence type="ECO:0000259" key="2">
    <source>
        <dbReference type="Pfam" id="PF00685"/>
    </source>
</evidence>
<keyword evidence="4" id="KW-1185">Reference proteome</keyword>
<dbReference type="SUPFAM" id="SSF52540">
    <property type="entry name" value="P-loop containing nucleoside triphosphate hydrolases"/>
    <property type="match status" value="1"/>
</dbReference>
<sequence length="364" mass="41829">MPLLLVSLSSFPSPFAGKNVHVLIVSSWRSGSSFLGNIFNNHPDVFYMFEPGHPVWMKLLNESAELLHYPLRDLLRSLFTCDVSPLHSYLPQGGQKMSDFHYFAESRVLCMPPACQYSNMTKTYNRLNCSLVCGENPLKNIENVCRSHKHMAMKTVRILDLKVLIPLLQDPKLDLRIVHLVRDPRAVVSSRQYFTLIDDDRIVYRDGISDQGGNKSKTPNATEVMAKICRSQVSMYKEGRNSMHFPLGRYMLVRLEDLACDPLSKVNKVFSFVGLSMTPEIRHWVHNITHHEIASEPGGFMSYSKEAKNVTENWRKRLDFSIVKKIQSVCQEAMDMFGYLPLESEADLKDLDIVLVRKRKKPYR</sequence>
<dbReference type="GO" id="GO:0006044">
    <property type="term" value="P:N-acetylglucosamine metabolic process"/>
    <property type="evidence" value="ECO:0007669"/>
    <property type="project" value="TreeGrafter"/>
</dbReference>
<dbReference type="EMBL" id="OW240920">
    <property type="protein sequence ID" value="CAH2314620.1"/>
    <property type="molecule type" value="Genomic_DNA"/>
</dbReference>
<dbReference type="PANTHER" id="PTHR10704:SF4">
    <property type="entry name" value="CARBOHYDRATE SULFOTRANSFERASE 6"/>
    <property type="match status" value="1"/>
</dbReference>
<name>A0AAD1WMY8_PELCU</name>
<dbReference type="EC" id="2.8.2.-" evidence="1"/>
<evidence type="ECO:0000313" key="4">
    <source>
        <dbReference type="Proteomes" id="UP001295444"/>
    </source>
</evidence>
<protein>
    <recommendedName>
        <fullName evidence="1">Sulfotransferase</fullName>
        <ecNumber evidence="1">2.8.2.-</ecNumber>
    </recommendedName>
</protein>
<organism evidence="3 4">
    <name type="scientific">Pelobates cultripes</name>
    <name type="common">Western spadefoot toad</name>
    <dbReference type="NCBI Taxonomy" id="61616"/>
    <lineage>
        <taxon>Eukaryota</taxon>
        <taxon>Metazoa</taxon>
        <taxon>Chordata</taxon>
        <taxon>Craniata</taxon>
        <taxon>Vertebrata</taxon>
        <taxon>Euteleostomi</taxon>
        <taxon>Amphibia</taxon>
        <taxon>Batrachia</taxon>
        <taxon>Anura</taxon>
        <taxon>Pelobatoidea</taxon>
        <taxon>Pelobatidae</taxon>
        <taxon>Pelobates</taxon>
    </lineage>
</organism>
<keyword evidence="1" id="KW-0808">Transferase</keyword>
<dbReference type="Proteomes" id="UP001295444">
    <property type="component" value="Chromosome 09"/>
</dbReference>
<dbReference type="InterPro" id="IPR027417">
    <property type="entry name" value="P-loop_NTPase"/>
</dbReference>
<dbReference type="InterPro" id="IPR000863">
    <property type="entry name" value="Sulfotransferase_dom"/>
</dbReference>